<dbReference type="InterPro" id="IPR011042">
    <property type="entry name" value="6-blade_b-propeller_TolB-like"/>
</dbReference>
<dbReference type="STRING" id="1798709.A2538_00105"/>
<evidence type="ECO:0000256" key="1">
    <source>
        <dbReference type="SAM" id="MobiDB-lite"/>
    </source>
</evidence>
<dbReference type="Pfam" id="PF07676">
    <property type="entry name" value="PD40"/>
    <property type="match status" value="1"/>
</dbReference>
<name>A0A1F6PEX5_9BACT</name>
<dbReference type="InterPro" id="IPR011659">
    <property type="entry name" value="WD40"/>
</dbReference>
<dbReference type="AlphaFoldDB" id="A0A1F6PEX5"/>
<gene>
    <name evidence="2" type="ORF">A2538_00105</name>
</gene>
<protein>
    <recommendedName>
        <fullName evidence="4">Dipeptidylpeptidase IV N-terminal domain-containing protein</fullName>
    </recommendedName>
</protein>
<dbReference type="SUPFAM" id="SSF82171">
    <property type="entry name" value="DPP6 N-terminal domain-like"/>
    <property type="match status" value="1"/>
</dbReference>
<dbReference type="Gene3D" id="2.120.10.30">
    <property type="entry name" value="TolB, C-terminal domain"/>
    <property type="match status" value="1"/>
</dbReference>
<dbReference type="EMBL" id="MFRE01000008">
    <property type="protein sequence ID" value="OGH94533.1"/>
    <property type="molecule type" value="Genomic_DNA"/>
</dbReference>
<evidence type="ECO:0000313" key="3">
    <source>
        <dbReference type="Proteomes" id="UP000178254"/>
    </source>
</evidence>
<reference evidence="2 3" key="1">
    <citation type="journal article" date="2016" name="Nat. Commun.">
        <title>Thousands of microbial genomes shed light on interconnected biogeochemical processes in an aquifer system.</title>
        <authorList>
            <person name="Anantharaman K."/>
            <person name="Brown C.T."/>
            <person name="Hug L.A."/>
            <person name="Sharon I."/>
            <person name="Castelle C.J."/>
            <person name="Probst A.J."/>
            <person name="Thomas B.C."/>
            <person name="Singh A."/>
            <person name="Wilkins M.J."/>
            <person name="Karaoz U."/>
            <person name="Brodie E.L."/>
            <person name="Williams K.H."/>
            <person name="Hubbard S.S."/>
            <person name="Banfield J.F."/>
        </authorList>
    </citation>
    <scope>NUCLEOTIDE SEQUENCE [LARGE SCALE GENOMIC DNA]</scope>
</reference>
<dbReference type="Proteomes" id="UP000178254">
    <property type="component" value="Unassembled WGS sequence"/>
</dbReference>
<proteinExistence type="predicted"/>
<sequence>MISPNLKRLLLIIGLILATLALAFALFSFFKKTAPTTYIPPSGGQTPGGQLPTAGEREPGANLTTTTGGLTPGNNVISSNVPGTPPSYYQPTASQQVVSDQISYPSIGTGGNMRYYDVNDGKFYRLASDGQVKAMSGQVFYNVQKITWSKSNDKAILEYPDGNKILYNFEKQTQITIPKHWEDFSFSPDSSQFASKSIGLSPENRWLTITNDDGTGTKLIEPLGENANKVTVSWSPSRQVVAFSRTGEPLGADRQEILFIGLNNENFKSAIVEGEDFRPLWSPTGKRLLYSVYSGRTNYVPELWIVDSYGDNIGGNRQTIKLNTWADKCTFQSDLVLYCAVPRSLPQGAGILPEVANGIYDDIYKVDLSTGLRVTVPTDGDYQINELSYDKINNRLFFTADNNNGMFEVKM</sequence>
<organism evidence="2 3">
    <name type="scientific">Candidatus Magasanikbacteria bacterium RIFOXYD2_FULL_41_14</name>
    <dbReference type="NCBI Taxonomy" id="1798709"/>
    <lineage>
        <taxon>Bacteria</taxon>
        <taxon>Candidatus Magasanikiibacteriota</taxon>
    </lineage>
</organism>
<evidence type="ECO:0000313" key="2">
    <source>
        <dbReference type="EMBL" id="OGH94533.1"/>
    </source>
</evidence>
<accession>A0A1F6PEX5</accession>
<comment type="caution">
    <text evidence="2">The sequence shown here is derived from an EMBL/GenBank/DDBJ whole genome shotgun (WGS) entry which is preliminary data.</text>
</comment>
<feature type="region of interest" description="Disordered" evidence="1">
    <location>
        <begin position="38"/>
        <end position="75"/>
    </location>
</feature>
<evidence type="ECO:0008006" key="4">
    <source>
        <dbReference type="Google" id="ProtNLM"/>
    </source>
</evidence>